<dbReference type="VEuPathDB" id="TriTrypDB:TvY486_0303030"/>
<accession>G0TT35</accession>
<feature type="region of interest" description="Disordered" evidence="1">
    <location>
        <begin position="57"/>
        <end position="96"/>
    </location>
</feature>
<protein>
    <submittedName>
        <fullName evidence="2">Uncharacterized protein</fullName>
    </submittedName>
</protein>
<organism evidence="2">
    <name type="scientific">Trypanosoma vivax (strain Y486)</name>
    <dbReference type="NCBI Taxonomy" id="1055687"/>
    <lineage>
        <taxon>Eukaryota</taxon>
        <taxon>Discoba</taxon>
        <taxon>Euglenozoa</taxon>
        <taxon>Kinetoplastea</taxon>
        <taxon>Metakinetoplastina</taxon>
        <taxon>Trypanosomatida</taxon>
        <taxon>Trypanosomatidae</taxon>
        <taxon>Trypanosoma</taxon>
        <taxon>Duttonella</taxon>
    </lineage>
</organism>
<proteinExistence type="predicted"/>
<gene>
    <name evidence="2" type="ORF">TVY486_0303030</name>
</gene>
<dbReference type="EMBL" id="HE573019">
    <property type="protein sequence ID" value="CCC47116.1"/>
    <property type="molecule type" value="Genomic_DNA"/>
</dbReference>
<sequence>MTSERIRGTSRRKRLAAVLVVSVQDRRCHTRTLQETRQRKAALLPLDTLEVAHRLRAMRPPQGLLDSQISGSGPSSTENDDSNSVTGPSVVLEPIKPRTSGAKLPLTSYKRWAEEGFPMEVWRPLLENELYHPLEAEKTLITKKYQVRRKSISSHDGSQ</sequence>
<dbReference type="OMA" id="EYHPRES"/>
<reference evidence="2" key="1">
    <citation type="journal article" date="2012" name="Proc. Natl. Acad. Sci. U.S.A.">
        <title>Antigenic diversity is generated by distinct evolutionary mechanisms in African trypanosome species.</title>
        <authorList>
            <person name="Jackson A.P."/>
            <person name="Berry A."/>
            <person name="Aslett M."/>
            <person name="Allison H.C."/>
            <person name="Burton P."/>
            <person name="Vavrova-Anderson J."/>
            <person name="Brown R."/>
            <person name="Browne H."/>
            <person name="Corton N."/>
            <person name="Hauser H."/>
            <person name="Gamble J."/>
            <person name="Gilderthorp R."/>
            <person name="Marcello L."/>
            <person name="McQuillan J."/>
            <person name="Otto T.D."/>
            <person name="Quail M.A."/>
            <person name="Sanders M.J."/>
            <person name="van Tonder A."/>
            <person name="Ginger M.L."/>
            <person name="Field M.C."/>
            <person name="Barry J.D."/>
            <person name="Hertz-Fowler C."/>
            <person name="Berriman M."/>
        </authorList>
    </citation>
    <scope>NUCLEOTIDE SEQUENCE</scope>
    <source>
        <strain evidence="2">Y486</strain>
    </source>
</reference>
<evidence type="ECO:0000313" key="2">
    <source>
        <dbReference type="EMBL" id="CCC47116.1"/>
    </source>
</evidence>
<dbReference type="AlphaFoldDB" id="G0TT35"/>
<name>G0TT35_TRYVY</name>
<evidence type="ECO:0000256" key="1">
    <source>
        <dbReference type="SAM" id="MobiDB-lite"/>
    </source>
</evidence>
<feature type="compositionally biased region" description="Polar residues" evidence="1">
    <location>
        <begin position="65"/>
        <end position="87"/>
    </location>
</feature>